<feature type="domain" description="Fibronectin type-III" evidence="3">
    <location>
        <begin position="325"/>
        <end position="408"/>
    </location>
</feature>
<organism evidence="4 5">
    <name type="scientific">Melghiribacillus thermohalophilus</name>
    <dbReference type="NCBI Taxonomy" id="1324956"/>
    <lineage>
        <taxon>Bacteria</taxon>
        <taxon>Bacillati</taxon>
        <taxon>Bacillota</taxon>
        <taxon>Bacilli</taxon>
        <taxon>Bacillales</taxon>
        <taxon>Bacillaceae</taxon>
        <taxon>Melghiribacillus</taxon>
    </lineage>
</organism>
<evidence type="ECO:0000256" key="1">
    <source>
        <dbReference type="SAM" id="MobiDB-lite"/>
    </source>
</evidence>
<dbReference type="InterPro" id="IPR026906">
    <property type="entry name" value="LRR_5"/>
</dbReference>
<feature type="transmembrane region" description="Helical" evidence="2">
    <location>
        <begin position="721"/>
        <end position="740"/>
    </location>
</feature>
<feature type="region of interest" description="Disordered" evidence="1">
    <location>
        <begin position="690"/>
        <end position="714"/>
    </location>
</feature>
<dbReference type="AlphaFoldDB" id="A0A4R3N6Q3"/>
<feature type="transmembrane region" description="Helical" evidence="2">
    <location>
        <begin position="7"/>
        <end position="25"/>
    </location>
</feature>
<reference evidence="4 5" key="1">
    <citation type="submission" date="2019-03" db="EMBL/GenBank/DDBJ databases">
        <title>Genomic Encyclopedia of Type Strains, Phase IV (KMG-IV): sequencing the most valuable type-strain genomes for metagenomic binning, comparative biology and taxonomic classification.</title>
        <authorList>
            <person name="Goeker M."/>
        </authorList>
    </citation>
    <scope>NUCLEOTIDE SEQUENCE [LARGE SCALE GENOMIC DNA]</scope>
    <source>
        <strain evidence="4 5">DSM 25894</strain>
    </source>
</reference>
<gene>
    <name evidence="4" type="ORF">EDD68_1045</name>
</gene>
<dbReference type="InterPro" id="IPR025883">
    <property type="entry name" value="Cadherin-like_domain"/>
</dbReference>
<name>A0A4R3N6Q3_9BACI</name>
<keyword evidence="2" id="KW-0812">Transmembrane</keyword>
<dbReference type="PANTHER" id="PTHR45661">
    <property type="entry name" value="SURFACE ANTIGEN"/>
    <property type="match status" value="1"/>
</dbReference>
<dbReference type="Gene3D" id="2.60.40.10">
    <property type="entry name" value="Immunoglobulins"/>
    <property type="match status" value="1"/>
</dbReference>
<dbReference type="RefSeq" id="WP_165902061.1">
    <property type="nucleotide sequence ID" value="NZ_SMAN01000004.1"/>
</dbReference>
<proteinExistence type="predicted"/>
<dbReference type="InterPro" id="IPR003961">
    <property type="entry name" value="FN3_dom"/>
</dbReference>
<evidence type="ECO:0000256" key="2">
    <source>
        <dbReference type="SAM" id="Phobius"/>
    </source>
</evidence>
<dbReference type="NCBIfam" id="TIGR01167">
    <property type="entry name" value="LPXTG_anchor"/>
    <property type="match status" value="1"/>
</dbReference>
<dbReference type="SUPFAM" id="SSF49265">
    <property type="entry name" value="Fibronectin type III"/>
    <property type="match status" value="1"/>
</dbReference>
<dbReference type="InterPro" id="IPR013783">
    <property type="entry name" value="Ig-like_fold"/>
</dbReference>
<keyword evidence="2" id="KW-1133">Transmembrane helix</keyword>
<feature type="compositionally biased region" description="Acidic residues" evidence="1">
    <location>
        <begin position="692"/>
        <end position="702"/>
    </location>
</feature>
<dbReference type="Proteomes" id="UP000294650">
    <property type="component" value="Unassembled WGS sequence"/>
</dbReference>
<evidence type="ECO:0000313" key="5">
    <source>
        <dbReference type="Proteomes" id="UP000294650"/>
    </source>
</evidence>
<comment type="caution">
    <text evidence="4">The sequence shown here is derived from an EMBL/GenBank/DDBJ whole genome shotgun (WGS) entry which is preliminary data.</text>
</comment>
<accession>A0A4R3N6Q3</accession>
<protein>
    <submittedName>
        <fullName evidence="4">LPXTG-motif cell wall-anchored protein</fullName>
    </submittedName>
</protein>
<dbReference type="Pfam" id="PF13306">
    <property type="entry name" value="LRR_5"/>
    <property type="match status" value="1"/>
</dbReference>
<dbReference type="SUPFAM" id="SSF52058">
    <property type="entry name" value="L domain-like"/>
    <property type="match status" value="1"/>
</dbReference>
<dbReference type="SMART" id="SM00060">
    <property type="entry name" value="FN3"/>
    <property type="match status" value="1"/>
</dbReference>
<dbReference type="PROSITE" id="PS50853">
    <property type="entry name" value="FN3"/>
    <property type="match status" value="1"/>
</dbReference>
<dbReference type="Pfam" id="PF12733">
    <property type="entry name" value="Cadherin-like"/>
    <property type="match status" value="1"/>
</dbReference>
<dbReference type="InterPro" id="IPR036116">
    <property type="entry name" value="FN3_sf"/>
</dbReference>
<dbReference type="EMBL" id="SMAN01000004">
    <property type="protein sequence ID" value="TCT24938.1"/>
    <property type="molecule type" value="Genomic_DNA"/>
</dbReference>
<dbReference type="Gene3D" id="3.80.10.10">
    <property type="entry name" value="Ribonuclease Inhibitor"/>
    <property type="match status" value="1"/>
</dbReference>
<dbReference type="PANTHER" id="PTHR45661:SF3">
    <property type="entry name" value="IG-LIKE DOMAIN-CONTAINING PROTEIN"/>
    <property type="match status" value="1"/>
</dbReference>
<evidence type="ECO:0000313" key="4">
    <source>
        <dbReference type="EMBL" id="TCT24938.1"/>
    </source>
</evidence>
<sequence>MEKPASLRIAIIALIALAIILMLQYPQMEQADADGTYTWTDNGDGTVTITDYSGTDTDIVIPDELDGKPVTEIGNDAFRYMGITSVVIPETVTKIGEQAFAYNSLTEITIPPNLTDIGLGAFHDNSLTDVHLPDSITNIGVIAFGMNNLTEVTLPNNETTVGGHAFSANSLTRIIIPNPNITLGEGVFEDQIEDGEVPINSEDIIIYGFEGSDAADYADGYFHPFVPLDSSPDVSILFNETDVGGQTVSVDYQSAEELKAVYHHEIASITDVIWTVNDETIPGDSLSLEPYTTTVGETTIRLTVETEYGGQTSKEVIIDVQPPPLPASPELTVESRTETDISLQWGFVPYADEYILKRDGEEIYRGTGLSYEDRHLSPGTSYTYTVHAVNMSGTGEGSTITAETEKSSNTRLKDLTISGVPDLDFDPEQDEYQIRVAHDVEYVTITPSMEDEGATVIVQGDEIDKGDSIKVFLDEGKDHTIEIQVVAQDGTEQNYTLNVTRLSSDILVKPTLDEQMYTVKNEDVFLLGQAGTFLIDLTHVTDDVAAIYLSKEQLAYLIEQGAVIQVQREDVILNIPSVNVDANQDLIISLRRLNENVEDMSSLNLSRSAVYTFQLKQGEEFVREFSEPVELQFAVSASEKDVEHLNIYYWNDRTKEWELIGGRYNEGFIQALTDHFSTFTVFDSTELMASNDQDDDQGETETAENKDRQSSGILPETGTQMYQWLIGGLLFIIAGTFFILRRPSYKNQ</sequence>
<dbReference type="CDD" id="cd00063">
    <property type="entry name" value="FN3"/>
    <property type="match status" value="1"/>
</dbReference>
<keyword evidence="5" id="KW-1185">Reference proteome</keyword>
<dbReference type="InterPro" id="IPR053139">
    <property type="entry name" value="Surface_bspA-like"/>
</dbReference>
<dbReference type="InterPro" id="IPR032675">
    <property type="entry name" value="LRR_dom_sf"/>
</dbReference>
<evidence type="ECO:0000259" key="3">
    <source>
        <dbReference type="PROSITE" id="PS50853"/>
    </source>
</evidence>
<keyword evidence="2" id="KW-0472">Membrane</keyword>